<protein>
    <recommendedName>
        <fullName evidence="7">UPF0056 membrane protein</fullName>
    </recommendedName>
</protein>
<evidence type="ECO:0000256" key="2">
    <source>
        <dbReference type="ARBA" id="ARBA00009784"/>
    </source>
</evidence>
<evidence type="ECO:0000256" key="5">
    <source>
        <dbReference type="ARBA" id="ARBA00022989"/>
    </source>
</evidence>
<dbReference type="PANTHER" id="PTHR33508">
    <property type="entry name" value="UPF0056 MEMBRANE PROTEIN YHCE"/>
    <property type="match status" value="1"/>
</dbReference>
<comment type="subcellular location">
    <subcellularLocation>
        <location evidence="1 7">Cell membrane</location>
        <topology evidence="1 7">Multi-pass membrane protein</topology>
    </subcellularLocation>
</comment>
<keyword evidence="6 7" id="KW-0472">Membrane</keyword>
<dbReference type="GO" id="GO:0005886">
    <property type="term" value="C:plasma membrane"/>
    <property type="evidence" value="ECO:0007669"/>
    <property type="project" value="UniProtKB-SubCell"/>
</dbReference>
<sequence>MADLISFGITVFVGFFAMMNPIANTPIFISLTDGLRPNEKCSIARRSCLIAFLIVATFCLLGKIIFDMFGITIPAFRITGGILVFLIGKDMLSGNTSDVHTPSHEDNEKSLDAKLSIAISPLATPILGGPGIIASAMNFVGDQGLKEIMVILVALANLCVITYFFFISGERFIKFIGESAIKVISRMMGLILAVMGVQMIILGIYGAVHLYK</sequence>
<dbReference type="eggNOG" id="COG2095">
    <property type="taxonomic scope" value="Bacteria"/>
</dbReference>
<accession>A0A081N051</accession>
<name>A0A081N051_9GAMM</name>
<dbReference type="NCBIfam" id="TIGR00427">
    <property type="entry name" value="NAAT family transporter"/>
    <property type="match status" value="1"/>
</dbReference>
<dbReference type="RefSeq" id="WP_034878967.1">
    <property type="nucleotide sequence ID" value="NZ_JOKG01000005.1"/>
</dbReference>
<comment type="similarity">
    <text evidence="2 7">Belongs to the UPF0056 (MarC) family.</text>
</comment>
<evidence type="ECO:0000256" key="7">
    <source>
        <dbReference type="RuleBase" id="RU362048"/>
    </source>
</evidence>
<keyword evidence="9" id="KW-1185">Reference proteome</keyword>
<keyword evidence="4 7" id="KW-0812">Transmembrane</keyword>
<keyword evidence="5 7" id="KW-1133">Transmembrane helix</keyword>
<dbReference type="PANTHER" id="PTHR33508:SF1">
    <property type="entry name" value="UPF0056 MEMBRANE PROTEIN YHCE"/>
    <property type="match status" value="1"/>
</dbReference>
<evidence type="ECO:0000256" key="4">
    <source>
        <dbReference type="ARBA" id="ARBA00022692"/>
    </source>
</evidence>
<feature type="transmembrane region" description="Helical" evidence="7">
    <location>
        <begin position="187"/>
        <end position="208"/>
    </location>
</feature>
<evidence type="ECO:0000256" key="3">
    <source>
        <dbReference type="ARBA" id="ARBA00022475"/>
    </source>
</evidence>
<feature type="transmembrane region" description="Helical" evidence="7">
    <location>
        <begin position="115"/>
        <end position="136"/>
    </location>
</feature>
<evidence type="ECO:0000313" key="8">
    <source>
        <dbReference type="EMBL" id="KEQ11824.1"/>
    </source>
</evidence>
<organism evidence="8 9">
    <name type="scientific">Endozoicomonas montiporae</name>
    <dbReference type="NCBI Taxonomy" id="1027273"/>
    <lineage>
        <taxon>Bacteria</taxon>
        <taxon>Pseudomonadati</taxon>
        <taxon>Pseudomonadota</taxon>
        <taxon>Gammaproteobacteria</taxon>
        <taxon>Oceanospirillales</taxon>
        <taxon>Endozoicomonadaceae</taxon>
        <taxon>Endozoicomonas</taxon>
    </lineage>
</organism>
<evidence type="ECO:0000313" key="9">
    <source>
        <dbReference type="Proteomes" id="UP000028006"/>
    </source>
</evidence>
<evidence type="ECO:0000256" key="1">
    <source>
        <dbReference type="ARBA" id="ARBA00004651"/>
    </source>
</evidence>
<comment type="caution">
    <text evidence="7">Lacks conserved residue(s) required for the propagation of feature annotation.</text>
</comment>
<dbReference type="Pfam" id="PF01914">
    <property type="entry name" value="MarC"/>
    <property type="match status" value="1"/>
</dbReference>
<reference evidence="8 9" key="1">
    <citation type="submission" date="2014-06" db="EMBL/GenBank/DDBJ databases">
        <title>Whole Genome Sequences of Three Symbiotic Endozoicomonas Bacteria.</title>
        <authorList>
            <person name="Neave M.J."/>
            <person name="Apprill A."/>
            <person name="Voolstra C.R."/>
        </authorList>
    </citation>
    <scope>NUCLEOTIDE SEQUENCE [LARGE SCALE GENOMIC DNA]</scope>
    <source>
        <strain evidence="8 9">LMG 24815</strain>
    </source>
</reference>
<feature type="transmembrane region" description="Helical" evidence="7">
    <location>
        <begin position="148"/>
        <end position="166"/>
    </location>
</feature>
<proteinExistence type="inferred from homology"/>
<evidence type="ECO:0000256" key="6">
    <source>
        <dbReference type="ARBA" id="ARBA00023136"/>
    </source>
</evidence>
<comment type="caution">
    <text evidence="8">The sequence shown here is derived from an EMBL/GenBank/DDBJ whole genome shotgun (WGS) entry which is preliminary data.</text>
</comment>
<dbReference type="AlphaFoldDB" id="A0A081N051"/>
<dbReference type="EMBL" id="JOKG01000005">
    <property type="protein sequence ID" value="KEQ11824.1"/>
    <property type="molecule type" value="Genomic_DNA"/>
</dbReference>
<dbReference type="Proteomes" id="UP000028006">
    <property type="component" value="Unassembled WGS sequence"/>
</dbReference>
<gene>
    <name evidence="8" type="ORF">GZ77_22090</name>
</gene>
<keyword evidence="3" id="KW-1003">Cell membrane</keyword>
<dbReference type="InterPro" id="IPR002771">
    <property type="entry name" value="Multi_antbiot-R_MarC"/>
</dbReference>
<feature type="transmembrane region" description="Helical" evidence="7">
    <location>
        <begin position="6"/>
        <end position="31"/>
    </location>
</feature>
<feature type="transmembrane region" description="Helical" evidence="7">
    <location>
        <begin position="43"/>
        <end position="65"/>
    </location>
</feature>